<dbReference type="Proteomes" id="UP000712007">
    <property type="component" value="Unassembled WGS sequence"/>
</dbReference>
<accession>A0A940DME2</accession>
<dbReference type="EMBL" id="JADIMV010000143">
    <property type="protein sequence ID" value="MBO8440677.1"/>
    <property type="molecule type" value="Genomic_DNA"/>
</dbReference>
<protein>
    <recommendedName>
        <fullName evidence="3">Lipoprotein</fullName>
    </recommendedName>
</protein>
<organism evidence="1 2">
    <name type="scientific">Candidatus Aphodosoma intestinipullorum</name>
    <dbReference type="NCBI Taxonomy" id="2840674"/>
    <lineage>
        <taxon>Bacteria</taxon>
        <taxon>Pseudomonadati</taxon>
        <taxon>Bacteroidota</taxon>
        <taxon>Bacteroidia</taxon>
        <taxon>Bacteroidales</taxon>
        <taxon>Candidatus Aphodosoma</taxon>
    </lineage>
</organism>
<evidence type="ECO:0008006" key="3">
    <source>
        <dbReference type="Google" id="ProtNLM"/>
    </source>
</evidence>
<comment type="caution">
    <text evidence="1">The sequence shown here is derived from an EMBL/GenBank/DDBJ whole genome shotgun (WGS) entry which is preliminary data.</text>
</comment>
<dbReference type="PROSITE" id="PS51257">
    <property type="entry name" value="PROKAR_LIPOPROTEIN"/>
    <property type="match status" value="1"/>
</dbReference>
<evidence type="ECO:0000313" key="2">
    <source>
        <dbReference type="Proteomes" id="UP000712007"/>
    </source>
</evidence>
<reference evidence="1" key="2">
    <citation type="journal article" date="2021" name="PeerJ">
        <title>Extensive microbial diversity within the chicken gut microbiome revealed by metagenomics and culture.</title>
        <authorList>
            <person name="Gilroy R."/>
            <person name="Ravi A."/>
            <person name="Getino M."/>
            <person name="Pursley I."/>
            <person name="Horton D.L."/>
            <person name="Alikhan N.F."/>
            <person name="Baker D."/>
            <person name="Gharbi K."/>
            <person name="Hall N."/>
            <person name="Watson M."/>
            <person name="Adriaenssens E.M."/>
            <person name="Foster-Nyarko E."/>
            <person name="Jarju S."/>
            <person name="Secka A."/>
            <person name="Antonio M."/>
            <person name="Oren A."/>
            <person name="Chaudhuri R.R."/>
            <person name="La Ragione R."/>
            <person name="Hildebrand F."/>
            <person name="Pallen M.J."/>
        </authorList>
    </citation>
    <scope>NUCLEOTIDE SEQUENCE</scope>
    <source>
        <strain evidence="1">3924</strain>
    </source>
</reference>
<gene>
    <name evidence="1" type="ORF">IAC51_08535</name>
</gene>
<reference evidence="1" key="1">
    <citation type="submission" date="2020-10" db="EMBL/GenBank/DDBJ databases">
        <authorList>
            <person name="Gilroy R."/>
        </authorList>
    </citation>
    <scope>NUCLEOTIDE SEQUENCE</scope>
    <source>
        <strain evidence="1">3924</strain>
    </source>
</reference>
<dbReference type="AlphaFoldDB" id="A0A940DME2"/>
<evidence type="ECO:0000313" key="1">
    <source>
        <dbReference type="EMBL" id="MBO8440677.1"/>
    </source>
</evidence>
<sequence>MKRLIFPALMLALVSCKVCYETQSAYDNALKHTELTPITVNGLKDSIANSNTDYMITVIYDICNATAQYIPDVVIPYCDSLKGKASVKLFFVQKDCAALSDVEPFFKRNGLGHTRYYIRDNTPRFSRIGEDGEYNGHRLAQIIEYLYPGAAGKFDRSVSYPVCLVSDRSGQLKLIEYSYTDPTDGTTVTTVRPCPVHYLGTEPDADFGSILKVKVKEPHDTQYFFY</sequence>
<proteinExistence type="predicted"/>
<name>A0A940DME2_9BACT</name>